<dbReference type="InterPro" id="IPR015914">
    <property type="entry name" value="PAPs_N"/>
</dbReference>
<dbReference type="InterPro" id="IPR041792">
    <property type="entry name" value="MPP_PAP"/>
</dbReference>
<dbReference type="InterPro" id="IPR003961">
    <property type="entry name" value="FN3_dom"/>
</dbReference>
<dbReference type="EC" id="3.1.3.2" evidence="14"/>
<evidence type="ECO:0000256" key="10">
    <source>
        <dbReference type="ARBA" id="ARBA00022801"/>
    </source>
</evidence>
<dbReference type="CDD" id="cd00839">
    <property type="entry name" value="MPP_PAPs"/>
    <property type="match status" value="1"/>
</dbReference>
<dbReference type="FunFam" id="2.60.40.380:FF:000001">
    <property type="entry name" value="Fe(3+)-Zn(2+) purple acid phosphatase"/>
    <property type="match status" value="1"/>
</dbReference>
<dbReference type="Gene3D" id="2.60.40.380">
    <property type="entry name" value="Purple acid phosphatase-like, N-terminal"/>
    <property type="match status" value="1"/>
</dbReference>
<dbReference type="InterPro" id="IPR008963">
    <property type="entry name" value="Purple_acid_Pase-like_N"/>
</dbReference>
<dbReference type="InterPro" id="IPR025733">
    <property type="entry name" value="PAPs_C"/>
</dbReference>
<dbReference type="GO" id="GO:0046872">
    <property type="term" value="F:metal ion binding"/>
    <property type="evidence" value="ECO:0007669"/>
    <property type="project" value="UniProtKB-KW"/>
</dbReference>
<keyword evidence="13" id="KW-0325">Glycoprotein</keyword>
<keyword evidence="8" id="KW-0479">Metal-binding</keyword>
<evidence type="ECO:0000256" key="8">
    <source>
        <dbReference type="ARBA" id="ARBA00022723"/>
    </source>
</evidence>
<dbReference type="PANTHER" id="PTHR22953:SF86">
    <property type="entry name" value="PURPLE ACID PHOSPHATASE 10"/>
    <property type="match status" value="1"/>
</dbReference>
<comment type="subunit">
    <text evidence="7">Homodimer; disulfide-linked.</text>
</comment>
<keyword evidence="11" id="KW-0862">Zinc</keyword>
<dbReference type="PANTHER" id="PTHR22953">
    <property type="entry name" value="ACID PHOSPHATASE RELATED"/>
    <property type="match status" value="1"/>
</dbReference>
<accession>A0A9N7NC11</accession>
<keyword evidence="12" id="KW-0408">Iron</keyword>
<feature type="domain" description="Fibronectin type-III" evidence="15">
    <location>
        <begin position="58"/>
        <end position="153"/>
    </location>
</feature>
<evidence type="ECO:0000259" key="15">
    <source>
        <dbReference type="PROSITE" id="PS50853"/>
    </source>
</evidence>
<comment type="similarity">
    <text evidence="6 14">Belongs to the metallophosphoesterase superfamily. Purple acid phosphatase family.</text>
</comment>
<dbReference type="Gene3D" id="3.60.21.10">
    <property type="match status" value="1"/>
</dbReference>
<comment type="cofactor">
    <cofactor evidence="4">
        <name>Fe cation</name>
        <dbReference type="ChEBI" id="CHEBI:24875"/>
    </cofactor>
</comment>
<gene>
    <name evidence="16" type="ORF">SHERM_23364</name>
</gene>
<evidence type="ECO:0000256" key="13">
    <source>
        <dbReference type="ARBA" id="ARBA00023180"/>
    </source>
</evidence>
<comment type="caution">
    <text evidence="16">The sequence shown here is derived from an EMBL/GenBank/DDBJ whole genome shotgun (WGS) entry which is preliminary data.</text>
</comment>
<dbReference type="AlphaFoldDB" id="A0A9N7NC11"/>
<dbReference type="InterPro" id="IPR029052">
    <property type="entry name" value="Metallo-depent_PP-like"/>
</dbReference>
<dbReference type="SUPFAM" id="SSF56300">
    <property type="entry name" value="Metallo-dependent phosphatases"/>
    <property type="match status" value="1"/>
</dbReference>
<keyword evidence="10 14" id="KW-0378">Hydrolase</keyword>
<reference evidence="16" key="1">
    <citation type="submission" date="2019-12" db="EMBL/GenBank/DDBJ databases">
        <authorList>
            <person name="Scholes J."/>
        </authorList>
    </citation>
    <scope>NUCLEOTIDE SEQUENCE</scope>
</reference>
<dbReference type="CDD" id="cd00063">
    <property type="entry name" value="FN3"/>
    <property type="match status" value="1"/>
</dbReference>
<dbReference type="InterPro" id="IPR004843">
    <property type="entry name" value="Calcineurin-like_PHP"/>
</dbReference>
<sequence>MGAYGAAAIVLCALAAAVLNGAVLCSGRITSSFVRKVEASVDMPLDSDVFKVPPGYNAPQQVHITQGDHDGKAVIVSWVTAEKPGSNIVQYWAKNSNLKKQAKGRVNTYKFSNYTSGFIHHCTINNLKYDTKYYYVVGTGHESRTFSFTTPPPVGPDVPYTFGLIGDLGQTYDSNRTLTHYEQNPVKGQAVLFVGDLSYADNYPNHDNVRWDTWARFVERSVAYQPWIWTAGNHELDFAPEIGENEPFKPYTHRYHVPYKASESTSPLWYSIKRASAYIIVLSSYSAYGKYTPQNSWLETELPKVNRTETPWLIVLVHSPWYNSYEYHFMEGETMRVMYEPWFVQYKVDVVFSGHVHAYERSERVSNIAYNLVNGKCSPVCDQSAPVYITIGDGGNIEGLATTMTEPQPEYSAYREASFGHATFEIKNRTHAYYSWHRNQDGYAVKADSMWFFNRQWNPVDDSTTARS</sequence>
<evidence type="ECO:0000256" key="6">
    <source>
        <dbReference type="ARBA" id="ARBA00008723"/>
    </source>
</evidence>
<comment type="cofactor">
    <cofactor evidence="2">
        <name>Mn(2+)</name>
        <dbReference type="ChEBI" id="CHEBI:29035"/>
    </cofactor>
</comment>
<evidence type="ECO:0000256" key="7">
    <source>
        <dbReference type="ARBA" id="ARBA00011748"/>
    </source>
</evidence>
<comment type="cofactor">
    <cofactor evidence="3">
        <name>Zn(2+)</name>
        <dbReference type="ChEBI" id="CHEBI:29105"/>
    </cofactor>
</comment>
<evidence type="ECO:0000256" key="9">
    <source>
        <dbReference type="ARBA" id="ARBA00022729"/>
    </source>
</evidence>
<dbReference type="OrthoDB" id="45007at2759"/>
<evidence type="ECO:0000256" key="3">
    <source>
        <dbReference type="ARBA" id="ARBA00001947"/>
    </source>
</evidence>
<dbReference type="Pfam" id="PF14008">
    <property type="entry name" value="Metallophos_C"/>
    <property type="match status" value="1"/>
</dbReference>
<keyword evidence="9 14" id="KW-0732">Signal</keyword>
<evidence type="ECO:0000256" key="4">
    <source>
        <dbReference type="ARBA" id="ARBA00001962"/>
    </source>
</evidence>
<dbReference type="FunFam" id="3.60.21.10:FF:000034">
    <property type="entry name" value="Fe(3+)-Zn(2+) purple acid phosphatase"/>
    <property type="match status" value="1"/>
</dbReference>
<name>A0A9N7NC11_STRHE</name>
<evidence type="ECO:0000256" key="1">
    <source>
        <dbReference type="ARBA" id="ARBA00000032"/>
    </source>
</evidence>
<evidence type="ECO:0000256" key="12">
    <source>
        <dbReference type="ARBA" id="ARBA00023004"/>
    </source>
</evidence>
<evidence type="ECO:0000256" key="11">
    <source>
        <dbReference type="ARBA" id="ARBA00022833"/>
    </source>
</evidence>
<feature type="signal peptide" evidence="14">
    <location>
        <begin position="1"/>
        <end position="21"/>
    </location>
</feature>
<organism evidence="16 17">
    <name type="scientific">Striga hermonthica</name>
    <name type="common">Purple witchweed</name>
    <name type="synonym">Buchnera hermonthica</name>
    <dbReference type="NCBI Taxonomy" id="68872"/>
    <lineage>
        <taxon>Eukaryota</taxon>
        <taxon>Viridiplantae</taxon>
        <taxon>Streptophyta</taxon>
        <taxon>Embryophyta</taxon>
        <taxon>Tracheophyta</taxon>
        <taxon>Spermatophyta</taxon>
        <taxon>Magnoliopsida</taxon>
        <taxon>eudicotyledons</taxon>
        <taxon>Gunneridae</taxon>
        <taxon>Pentapetalae</taxon>
        <taxon>asterids</taxon>
        <taxon>lamiids</taxon>
        <taxon>Lamiales</taxon>
        <taxon>Orobanchaceae</taxon>
        <taxon>Buchnereae</taxon>
        <taxon>Striga</taxon>
    </lineage>
</organism>
<dbReference type="GO" id="GO:0003993">
    <property type="term" value="F:acid phosphatase activity"/>
    <property type="evidence" value="ECO:0007669"/>
    <property type="project" value="UniProtKB-EC"/>
</dbReference>
<keyword evidence="17" id="KW-1185">Reference proteome</keyword>
<evidence type="ECO:0000256" key="14">
    <source>
        <dbReference type="RuleBase" id="RU361203"/>
    </source>
</evidence>
<dbReference type="Proteomes" id="UP001153555">
    <property type="component" value="Unassembled WGS sequence"/>
</dbReference>
<proteinExistence type="inferred from homology"/>
<comment type="cofactor">
    <cofactor evidence="5">
        <name>Cu(2+)</name>
        <dbReference type="ChEBI" id="CHEBI:29036"/>
    </cofactor>
</comment>
<feature type="chain" id="PRO_5040543543" description="Purple acid phosphatase" evidence="14">
    <location>
        <begin position="22"/>
        <end position="468"/>
    </location>
</feature>
<evidence type="ECO:0000256" key="5">
    <source>
        <dbReference type="ARBA" id="ARBA00001973"/>
    </source>
</evidence>
<evidence type="ECO:0000313" key="17">
    <source>
        <dbReference type="Proteomes" id="UP001153555"/>
    </source>
</evidence>
<dbReference type="Pfam" id="PF16656">
    <property type="entry name" value="Pur_ac_phosph_N"/>
    <property type="match status" value="1"/>
</dbReference>
<dbReference type="EMBL" id="CACSLK010027752">
    <property type="protein sequence ID" value="CAA0827669.1"/>
    <property type="molecule type" value="Genomic_DNA"/>
</dbReference>
<dbReference type="InterPro" id="IPR039331">
    <property type="entry name" value="PAPs-like"/>
</dbReference>
<dbReference type="SUPFAM" id="SSF49363">
    <property type="entry name" value="Purple acid phosphatase, N-terminal domain"/>
    <property type="match status" value="1"/>
</dbReference>
<comment type="catalytic activity">
    <reaction evidence="1 14">
        <text>a phosphate monoester + H2O = an alcohol + phosphate</text>
        <dbReference type="Rhea" id="RHEA:15017"/>
        <dbReference type="ChEBI" id="CHEBI:15377"/>
        <dbReference type="ChEBI" id="CHEBI:30879"/>
        <dbReference type="ChEBI" id="CHEBI:43474"/>
        <dbReference type="ChEBI" id="CHEBI:67140"/>
        <dbReference type="EC" id="3.1.3.2"/>
    </reaction>
</comment>
<dbReference type="Pfam" id="PF00149">
    <property type="entry name" value="Metallophos"/>
    <property type="match status" value="1"/>
</dbReference>
<protein>
    <recommendedName>
        <fullName evidence="14">Purple acid phosphatase</fullName>
        <ecNumber evidence="14">3.1.3.2</ecNumber>
    </recommendedName>
</protein>
<evidence type="ECO:0000256" key="2">
    <source>
        <dbReference type="ARBA" id="ARBA00001936"/>
    </source>
</evidence>
<evidence type="ECO:0000313" key="16">
    <source>
        <dbReference type="EMBL" id="CAA0827669.1"/>
    </source>
</evidence>
<dbReference type="PROSITE" id="PS50853">
    <property type="entry name" value="FN3"/>
    <property type="match status" value="1"/>
</dbReference>